<dbReference type="EMBL" id="VEVO01000019">
    <property type="protein sequence ID" value="KAF0026074.1"/>
    <property type="molecule type" value="Genomic_DNA"/>
</dbReference>
<sequence>MKKAKLHCLHVGAGLELTCATRIFSLRIKAQQPWIISQLHSCKQPMYAQEAQREYGNVFTMFMENFTRFDIRVVTHLLKAG</sequence>
<comment type="caution">
    <text evidence="1">The sequence shown here is derived from an EMBL/GenBank/DDBJ whole genome shotgun (WGS) entry which is preliminary data.</text>
</comment>
<reference evidence="1 2" key="1">
    <citation type="submission" date="2019-06" db="EMBL/GenBank/DDBJ databases">
        <title>Draft genomes of female and male turbot (Scophthalmus maximus).</title>
        <authorList>
            <person name="Xu H."/>
            <person name="Xu X.-W."/>
            <person name="Shao C."/>
            <person name="Chen S."/>
        </authorList>
    </citation>
    <scope>NUCLEOTIDE SEQUENCE [LARGE SCALE GENOMIC DNA]</scope>
    <source>
        <strain evidence="1">Ysfricsl-2016a</strain>
        <tissue evidence="1">Blood</tissue>
    </source>
</reference>
<dbReference type="Proteomes" id="UP000438429">
    <property type="component" value="Unassembled WGS sequence"/>
</dbReference>
<gene>
    <name evidence="1" type="ORF">F2P81_020811</name>
</gene>
<name>A0A6A4S692_SCOMX</name>
<accession>A0A6A4S692</accession>
<protein>
    <submittedName>
        <fullName evidence="1">Uncharacterized protein</fullName>
    </submittedName>
</protein>
<proteinExistence type="predicted"/>
<evidence type="ECO:0000313" key="2">
    <source>
        <dbReference type="Proteomes" id="UP000438429"/>
    </source>
</evidence>
<organism evidence="1 2">
    <name type="scientific">Scophthalmus maximus</name>
    <name type="common">Turbot</name>
    <name type="synonym">Psetta maxima</name>
    <dbReference type="NCBI Taxonomy" id="52904"/>
    <lineage>
        <taxon>Eukaryota</taxon>
        <taxon>Metazoa</taxon>
        <taxon>Chordata</taxon>
        <taxon>Craniata</taxon>
        <taxon>Vertebrata</taxon>
        <taxon>Euteleostomi</taxon>
        <taxon>Actinopterygii</taxon>
        <taxon>Neopterygii</taxon>
        <taxon>Teleostei</taxon>
        <taxon>Neoteleostei</taxon>
        <taxon>Acanthomorphata</taxon>
        <taxon>Carangaria</taxon>
        <taxon>Pleuronectiformes</taxon>
        <taxon>Pleuronectoidei</taxon>
        <taxon>Scophthalmidae</taxon>
        <taxon>Scophthalmus</taxon>
    </lineage>
</organism>
<evidence type="ECO:0000313" key="1">
    <source>
        <dbReference type="EMBL" id="KAF0026074.1"/>
    </source>
</evidence>
<dbReference type="AlphaFoldDB" id="A0A6A4S692"/>